<dbReference type="Proteomes" id="UP000809440">
    <property type="component" value="Unassembled WGS sequence"/>
</dbReference>
<reference evidence="9 12" key="1">
    <citation type="submission" date="2021-01" db="EMBL/GenBank/DDBJ databases">
        <title>Diatom-associated Roseobacters Show Island Model of Population Structure.</title>
        <authorList>
            <person name="Qu L."/>
            <person name="Feng X."/>
            <person name="Chen Y."/>
            <person name="Li L."/>
            <person name="Wang X."/>
            <person name="Hu Z."/>
            <person name="Wang H."/>
            <person name="Luo H."/>
        </authorList>
    </citation>
    <scope>NUCLEOTIDE SEQUENCE</scope>
    <source>
        <strain evidence="10 12">CC28-63</strain>
        <strain evidence="9">CC28-69</strain>
    </source>
</reference>
<keyword evidence="5 6" id="KW-0472">Membrane</keyword>
<dbReference type="GO" id="GO:0005886">
    <property type="term" value="C:plasma membrane"/>
    <property type="evidence" value="ECO:0007669"/>
    <property type="project" value="UniProtKB-SubCell"/>
</dbReference>
<feature type="transmembrane region" description="Helical" evidence="6">
    <location>
        <begin position="105"/>
        <end position="128"/>
    </location>
</feature>
<dbReference type="Proteomes" id="UP000755667">
    <property type="component" value="Unassembled WGS sequence"/>
</dbReference>
<keyword evidence="4 6" id="KW-1133">Transmembrane helix</keyword>
<evidence type="ECO:0000313" key="12">
    <source>
        <dbReference type="Proteomes" id="UP000809440"/>
    </source>
</evidence>
<dbReference type="InterPro" id="IPR018076">
    <property type="entry name" value="T2SS_GspF_dom"/>
</dbReference>
<accession>A0A9Q2NTP5</accession>
<keyword evidence="2" id="KW-1003">Cell membrane</keyword>
<evidence type="ECO:0000256" key="6">
    <source>
        <dbReference type="SAM" id="Phobius"/>
    </source>
</evidence>
<evidence type="ECO:0000313" key="11">
    <source>
        <dbReference type="Proteomes" id="UP000755667"/>
    </source>
</evidence>
<dbReference type="OrthoDB" id="9810662at2"/>
<dbReference type="AlphaFoldDB" id="A0A9Q2NTP5"/>
<comment type="caution">
    <text evidence="9">The sequence shown here is derived from an EMBL/GenBank/DDBJ whole genome shotgun (WGS) entry which is preliminary data.</text>
</comment>
<feature type="transmembrane region" description="Helical" evidence="6">
    <location>
        <begin position="258"/>
        <end position="284"/>
    </location>
</feature>
<comment type="subcellular location">
    <subcellularLocation>
        <location evidence="1">Cell membrane</location>
        <topology evidence="1">Multi-pass membrane protein</topology>
    </subcellularLocation>
</comment>
<feature type="chain" id="PRO_5040417023" evidence="7">
    <location>
        <begin position="23"/>
        <end position="286"/>
    </location>
</feature>
<evidence type="ECO:0000256" key="2">
    <source>
        <dbReference type="ARBA" id="ARBA00022475"/>
    </source>
</evidence>
<evidence type="ECO:0000256" key="1">
    <source>
        <dbReference type="ARBA" id="ARBA00004651"/>
    </source>
</evidence>
<sequence length="286" mass="31379">MPDLTLIIPALLAFCACASAAAAILPTSAREQSLWPNTDVKGRIFAIPSLAALERDSDLVLRFRQAGLRDRDHVRLYLVLRFALPVMAVAAGLAFVLILPGQDRSVVWLATFLLFLAAIGYVLPSIYIRQRAAQRKEAIRREWPDVLDLMLLSVEAGMGLDAVLDVVSKRIVSSAPFVAEELEITLAELNYLSDRKLALSNLAARVDLPAVSLVVTALIQAERYGTSIGTTLRNTTRDQRVSRLADAERKAAALPPQLTIPMVLFFLPVLFAVIFTPGIILYLMDT</sequence>
<evidence type="ECO:0000256" key="7">
    <source>
        <dbReference type="SAM" id="SignalP"/>
    </source>
</evidence>
<keyword evidence="7" id="KW-0732">Signal</keyword>
<feature type="domain" description="Type II secretion system protein GspF" evidence="8">
    <location>
        <begin position="147"/>
        <end position="275"/>
    </location>
</feature>
<proteinExistence type="predicted"/>
<evidence type="ECO:0000256" key="5">
    <source>
        <dbReference type="ARBA" id="ARBA00023136"/>
    </source>
</evidence>
<dbReference type="PANTHER" id="PTHR35007">
    <property type="entry name" value="INTEGRAL MEMBRANE PROTEIN-RELATED"/>
    <property type="match status" value="1"/>
</dbReference>
<feature type="transmembrane region" description="Helical" evidence="6">
    <location>
        <begin position="76"/>
        <end position="99"/>
    </location>
</feature>
<evidence type="ECO:0000313" key="9">
    <source>
        <dbReference type="EMBL" id="MBM2411993.1"/>
    </source>
</evidence>
<evidence type="ECO:0000313" key="10">
    <source>
        <dbReference type="EMBL" id="MBM2416661.1"/>
    </source>
</evidence>
<dbReference type="PANTHER" id="PTHR35007:SF2">
    <property type="entry name" value="PILUS ASSEMBLE PROTEIN"/>
    <property type="match status" value="1"/>
</dbReference>
<gene>
    <name evidence="9" type="ORF">JQX41_06765</name>
    <name evidence="10" type="ORF">JQX48_06770</name>
</gene>
<feature type="signal peptide" evidence="7">
    <location>
        <begin position="1"/>
        <end position="22"/>
    </location>
</feature>
<keyword evidence="3 6" id="KW-0812">Transmembrane</keyword>
<dbReference type="Pfam" id="PF00482">
    <property type="entry name" value="T2SSF"/>
    <property type="match status" value="1"/>
</dbReference>
<dbReference type="EMBL" id="JAFBXF010000004">
    <property type="protein sequence ID" value="MBM2416661.1"/>
    <property type="molecule type" value="Genomic_DNA"/>
</dbReference>
<evidence type="ECO:0000259" key="8">
    <source>
        <dbReference type="Pfam" id="PF00482"/>
    </source>
</evidence>
<name>A0A9Q2NTP5_9RHOB</name>
<dbReference type="EMBL" id="JAFBXE010000004">
    <property type="protein sequence ID" value="MBM2411993.1"/>
    <property type="molecule type" value="Genomic_DNA"/>
</dbReference>
<evidence type="ECO:0000256" key="4">
    <source>
        <dbReference type="ARBA" id="ARBA00022989"/>
    </source>
</evidence>
<organism evidence="9 11">
    <name type="scientific">Marivita cryptomonadis</name>
    <dbReference type="NCBI Taxonomy" id="505252"/>
    <lineage>
        <taxon>Bacteria</taxon>
        <taxon>Pseudomonadati</taxon>
        <taxon>Pseudomonadota</taxon>
        <taxon>Alphaproteobacteria</taxon>
        <taxon>Rhodobacterales</taxon>
        <taxon>Roseobacteraceae</taxon>
        <taxon>Marivita</taxon>
    </lineage>
</organism>
<keyword evidence="12" id="KW-1185">Reference proteome</keyword>
<protein>
    <submittedName>
        <fullName evidence="9">Type II secretion system F family protein</fullName>
    </submittedName>
</protein>
<evidence type="ECO:0000256" key="3">
    <source>
        <dbReference type="ARBA" id="ARBA00022692"/>
    </source>
</evidence>